<gene>
    <name evidence="1" type="ORF">SAMN04489725_12021</name>
</gene>
<accession>A0A1H2XGQ5</accession>
<dbReference type="STRING" id="89784.SAMN04489725_12021"/>
<dbReference type="RefSeq" id="WP_074693661.1">
    <property type="nucleotide sequence ID" value="NZ_FNOJ01000020.1"/>
</dbReference>
<name>A0A1H2XGQ5_9BACL</name>
<dbReference type="Gene3D" id="3.40.30.10">
    <property type="entry name" value="Glutaredoxin"/>
    <property type="match status" value="1"/>
</dbReference>
<dbReference type="Proteomes" id="UP000182589">
    <property type="component" value="Unassembled WGS sequence"/>
</dbReference>
<dbReference type="AlphaFoldDB" id="A0A1H2XGQ5"/>
<dbReference type="SUPFAM" id="SSF52833">
    <property type="entry name" value="Thioredoxin-like"/>
    <property type="match status" value="1"/>
</dbReference>
<dbReference type="Pfam" id="PF14595">
    <property type="entry name" value="Thioredoxin_9"/>
    <property type="match status" value="1"/>
</dbReference>
<evidence type="ECO:0000313" key="1">
    <source>
        <dbReference type="EMBL" id="SDW91409.1"/>
    </source>
</evidence>
<reference evidence="2" key="1">
    <citation type="submission" date="2016-10" db="EMBL/GenBank/DDBJ databases">
        <authorList>
            <person name="Varghese N."/>
        </authorList>
    </citation>
    <scope>NUCLEOTIDE SEQUENCE [LARGE SCALE GENOMIC DNA]</scope>
    <source>
        <strain evidence="2">DSM 12489</strain>
    </source>
</reference>
<dbReference type="InterPro" id="IPR036249">
    <property type="entry name" value="Thioredoxin-like_sf"/>
</dbReference>
<sequence length="191" mass="21638">MSVNMAGYIGKGLSPQDFITGMTRNQDAFTSWYHQFTWPSVESRQFFGGLSETATGLHCIIIGADWCGDVVRNVPVVLRLMEEAAIPVEILVLEEHLELVDTHFLTMGGRSIPIVLFVRENGEIVGKWGPRPSYIQEVMVDFKNKHPDRSAPDYQDSLTRARSEMMRRYGEGTEYQSLIVSEVQALLNRIK</sequence>
<evidence type="ECO:0000313" key="2">
    <source>
        <dbReference type="Proteomes" id="UP000182589"/>
    </source>
</evidence>
<keyword evidence="2" id="KW-1185">Reference proteome</keyword>
<organism evidence="1 2">
    <name type="scientific">Alicyclobacillus hesperidum</name>
    <dbReference type="NCBI Taxonomy" id="89784"/>
    <lineage>
        <taxon>Bacteria</taxon>
        <taxon>Bacillati</taxon>
        <taxon>Bacillota</taxon>
        <taxon>Bacilli</taxon>
        <taxon>Bacillales</taxon>
        <taxon>Alicyclobacillaceae</taxon>
        <taxon>Alicyclobacillus</taxon>
    </lineage>
</organism>
<dbReference type="EMBL" id="FNOJ01000020">
    <property type="protein sequence ID" value="SDW91409.1"/>
    <property type="molecule type" value="Genomic_DNA"/>
</dbReference>
<protein>
    <submittedName>
        <fullName evidence="1">Thioredoxin</fullName>
    </submittedName>
</protein>
<proteinExistence type="predicted"/>